<name>A0A547PCL4_9SPHN</name>
<keyword evidence="1" id="KW-0472">Membrane</keyword>
<comment type="caution">
    <text evidence="2">The sequence shown here is derived from an EMBL/GenBank/DDBJ whole genome shotgun (WGS) entry which is preliminary data.</text>
</comment>
<dbReference type="Proteomes" id="UP000316343">
    <property type="component" value="Unassembled WGS sequence"/>
</dbReference>
<dbReference type="EMBL" id="VHJK01000001">
    <property type="protein sequence ID" value="TRD11887.1"/>
    <property type="molecule type" value="Genomic_DNA"/>
</dbReference>
<keyword evidence="3" id="KW-1185">Reference proteome</keyword>
<keyword evidence="1" id="KW-0812">Transmembrane</keyword>
<evidence type="ECO:0000256" key="1">
    <source>
        <dbReference type="SAM" id="Phobius"/>
    </source>
</evidence>
<evidence type="ECO:0000313" key="2">
    <source>
        <dbReference type="EMBL" id="TRD11887.1"/>
    </source>
</evidence>
<feature type="transmembrane region" description="Helical" evidence="1">
    <location>
        <begin position="43"/>
        <end position="67"/>
    </location>
</feature>
<evidence type="ECO:0000313" key="3">
    <source>
        <dbReference type="Proteomes" id="UP000316343"/>
    </source>
</evidence>
<reference evidence="2 3" key="1">
    <citation type="submission" date="2019-06" db="EMBL/GenBank/DDBJ databases">
        <title>Erythrobacter insulae sp. nov., isolated from a tidal flat.</title>
        <authorList>
            <person name="Yoon J.-H."/>
        </authorList>
    </citation>
    <scope>NUCLEOTIDE SEQUENCE [LARGE SCALE GENOMIC DNA]</scope>
    <source>
        <strain evidence="2 3">JBTF-M21</strain>
    </source>
</reference>
<keyword evidence="1" id="KW-1133">Transmembrane helix</keyword>
<gene>
    <name evidence="2" type="ORF">FGU71_08480</name>
</gene>
<feature type="transmembrane region" description="Helical" evidence="1">
    <location>
        <begin position="12"/>
        <end position="37"/>
    </location>
</feature>
<accession>A0A547PCL4</accession>
<organism evidence="2 3">
    <name type="scientific">Erythrobacter insulae</name>
    <dbReference type="NCBI Taxonomy" id="2584124"/>
    <lineage>
        <taxon>Bacteria</taxon>
        <taxon>Pseudomonadati</taxon>
        <taxon>Pseudomonadota</taxon>
        <taxon>Alphaproteobacteria</taxon>
        <taxon>Sphingomonadales</taxon>
        <taxon>Erythrobacteraceae</taxon>
        <taxon>Erythrobacter/Porphyrobacter group</taxon>
        <taxon>Erythrobacter</taxon>
    </lineage>
</organism>
<proteinExistence type="predicted"/>
<sequence length="80" mass="8690">MHDLLNSDLVAMLAFIAVGGLGFFGIFIFGLFSAVILKATGWSPLWAIPLSILQVFGVVVAIAMAMIPKSQRDEEELDHE</sequence>
<dbReference type="RefSeq" id="WP_142788160.1">
    <property type="nucleotide sequence ID" value="NZ_VHJK01000001.1"/>
</dbReference>
<dbReference type="AlphaFoldDB" id="A0A547PCL4"/>
<protein>
    <submittedName>
        <fullName evidence="2">Uncharacterized protein</fullName>
    </submittedName>
</protein>